<reference evidence="3 4" key="1">
    <citation type="submission" date="2012-05" db="EMBL/GenBank/DDBJ databases">
        <title>Recombination and specialization in a pathogen metapopulation.</title>
        <authorList>
            <person name="Gardiner A."/>
            <person name="Kemen E."/>
            <person name="Schultz-Larsen T."/>
            <person name="MacLean D."/>
            <person name="Van Oosterhout C."/>
            <person name="Jones J.D.G."/>
        </authorList>
    </citation>
    <scope>NUCLEOTIDE SEQUENCE [LARGE SCALE GENOMIC DNA]</scope>
    <source>
        <strain evidence="3 4">Ac Nc2</strain>
    </source>
</reference>
<protein>
    <submittedName>
        <fullName evidence="3">Uncharacterized protein</fullName>
    </submittedName>
</protein>
<evidence type="ECO:0000256" key="1">
    <source>
        <dbReference type="SAM" id="MobiDB-lite"/>
    </source>
</evidence>
<keyword evidence="2" id="KW-0812">Transmembrane</keyword>
<keyword evidence="4" id="KW-1185">Reference proteome</keyword>
<feature type="transmembrane region" description="Helical" evidence="2">
    <location>
        <begin position="234"/>
        <end position="258"/>
    </location>
</feature>
<evidence type="ECO:0000313" key="4">
    <source>
        <dbReference type="Proteomes" id="UP000053237"/>
    </source>
</evidence>
<dbReference type="AlphaFoldDB" id="A0A024FW04"/>
<feature type="transmembrane region" description="Helical" evidence="2">
    <location>
        <begin position="174"/>
        <end position="199"/>
    </location>
</feature>
<gene>
    <name evidence="3" type="ORF">BN9_127630</name>
</gene>
<feature type="region of interest" description="Disordered" evidence="1">
    <location>
        <begin position="276"/>
        <end position="301"/>
    </location>
</feature>
<keyword evidence="2" id="KW-0472">Membrane</keyword>
<accession>A0A024FW04</accession>
<organism evidence="3 4">
    <name type="scientific">Albugo candida</name>
    <dbReference type="NCBI Taxonomy" id="65357"/>
    <lineage>
        <taxon>Eukaryota</taxon>
        <taxon>Sar</taxon>
        <taxon>Stramenopiles</taxon>
        <taxon>Oomycota</taxon>
        <taxon>Peronosporomycetes</taxon>
        <taxon>Albuginales</taxon>
        <taxon>Albuginaceae</taxon>
        <taxon>Albugo</taxon>
    </lineage>
</organism>
<feature type="transmembrane region" description="Helical" evidence="2">
    <location>
        <begin position="128"/>
        <end position="153"/>
    </location>
</feature>
<evidence type="ECO:0000313" key="3">
    <source>
        <dbReference type="EMBL" id="CCI11343.1"/>
    </source>
</evidence>
<dbReference type="Proteomes" id="UP000053237">
    <property type="component" value="Unassembled WGS sequence"/>
</dbReference>
<sequence>MTTVESLIIESAFDYKLIRAEYDYDLNLSENSQVIASTTWPSLRTATNTVWGITQSDFVAATSHFLFRWARCTKSFGSGLSNRNSSIEKSTDINSTQSEATPTISTNLIKGEEYIASQSTGAEIRQRFFLLIFIASTIRVCSLISEIGTLSILPESSQDQPEKVIQVTKTHIALLSFGQWLLAILIWIPSLLFVTMYGLSVSMASADFLCIHCVALRNNPYDDHFTLTKSAGGFWRICDIVLGSIYFIGFFTISYYSVRLIWFFKNQQQDEEYPLTLSGSQESDGNAHQNSITHSRKRSWSLAGTSSSQQAVVRRIITSTWVSTMSHWNLSCILLRVCSVCIADFFHSQTIREFLGSPQVHAHSRQHFGKVSTAECSHTKSFASSSSLL</sequence>
<comment type="caution">
    <text evidence="3">The sequence shown here is derived from an EMBL/GenBank/DDBJ whole genome shotgun (WGS) entry which is preliminary data.</text>
</comment>
<evidence type="ECO:0000256" key="2">
    <source>
        <dbReference type="SAM" id="Phobius"/>
    </source>
</evidence>
<proteinExistence type="predicted"/>
<dbReference type="OrthoDB" id="19798at2759"/>
<name>A0A024FW04_9STRA</name>
<dbReference type="EMBL" id="CAIX01000950">
    <property type="protein sequence ID" value="CCI11343.1"/>
    <property type="molecule type" value="Genomic_DNA"/>
</dbReference>
<keyword evidence="2" id="KW-1133">Transmembrane helix</keyword>
<feature type="compositionally biased region" description="Polar residues" evidence="1">
    <location>
        <begin position="277"/>
        <end position="293"/>
    </location>
</feature>
<dbReference type="InParanoid" id="A0A024FW04"/>